<reference evidence="4" key="2">
    <citation type="submission" date="2015-05" db="EMBL/GenBank/DDBJ databases">
        <title>Complete genome sequence of Corynebacterium mustelae DSM 45274, isolated from various tissues of a male ferret with lethal sepsis.</title>
        <authorList>
            <person name="Ruckert C."/>
            <person name="Albersmeier A."/>
            <person name="Winkler A."/>
            <person name="Tauch A."/>
        </authorList>
    </citation>
    <scope>NUCLEOTIDE SEQUENCE [LARGE SCALE GENOMIC DNA]</scope>
    <source>
        <strain evidence="4">DSM 45274</strain>
    </source>
</reference>
<dbReference type="InterPro" id="IPR003583">
    <property type="entry name" value="Hlx-hairpin-Hlx_DNA-bd_motif"/>
</dbReference>
<name>A0A0G3H6I3_9CORY</name>
<dbReference type="Pfam" id="PF12836">
    <property type="entry name" value="HHH_3"/>
    <property type="match status" value="1"/>
</dbReference>
<keyword evidence="4" id="KW-1185">Reference proteome</keyword>
<evidence type="ECO:0000259" key="2">
    <source>
        <dbReference type="SMART" id="SM00278"/>
    </source>
</evidence>
<dbReference type="GO" id="GO:0015628">
    <property type="term" value="P:protein secretion by the type II secretion system"/>
    <property type="evidence" value="ECO:0007669"/>
    <property type="project" value="TreeGrafter"/>
</dbReference>
<keyword evidence="1" id="KW-1133">Transmembrane helix</keyword>
<reference evidence="3 4" key="1">
    <citation type="journal article" date="2015" name="Genome Announc.">
        <title>Complete Genome Sequence of the Type Strain Corynebacterium mustelae DSM 45274, Isolated from Various Tissues of a Male Ferret with Lethal Sepsis.</title>
        <authorList>
            <person name="Ruckert C."/>
            <person name="Eimer J."/>
            <person name="Winkler A."/>
            <person name="Tauch A."/>
        </authorList>
    </citation>
    <scope>NUCLEOTIDE SEQUENCE [LARGE SCALE GENOMIC DNA]</scope>
    <source>
        <strain evidence="3 4">DSM 45274</strain>
    </source>
</reference>
<dbReference type="SMART" id="SM00278">
    <property type="entry name" value="HhH1"/>
    <property type="match status" value="2"/>
</dbReference>
<gene>
    <name evidence="3" type="ORF">CMUST_12030</name>
</gene>
<dbReference type="AlphaFoldDB" id="A0A0G3H6I3"/>
<proteinExistence type="predicted"/>
<accession>A0A0G3H6I3</accession>
<dbReference type="KEGG" id="cmv:CMUST_12030"/>
<dbReference type="GO" id="GO:0003677">
    <property type="term" value="F:DNA binding"/>
    <property type="evidence" value="ECO:0007669"/>
    <property type="project" value="InterPro"/>
</dbReference>
<evidence type="ECO:0000256" key="1">
    <source>
        <dbReference type="SAM" id="Phobius"/>
    </source>
</evidence>
<dbReference type="GO" id="GO:0015627">
    <property type="term" value="C:type II protein secretion system complex"/>
    <property type="evidence" value="ECO:0007669"/>
    <property type="project" value="TreeGrafter"/>
</dbReference>
<dbReference type="EMBL" id="CP011542">
    <property type="protein sequence ID" value="AKK06717.1"/>
    <property type="molecule type" value="Genomic_DNA"/>
</dbReference>
<dbReference type="InterPro" id="IPR051675">
    <property type="entry name" value="Endo/Exo/Phosphatase_dom_1"/>
</dbReference>
<dbReference type="Gene3D" id="1.10.150.280">
    <property type="entry name" value="AF1531-like domain"/>
    <property type="match status" value="1"/>
</dbReference>
<organism evidence="3 4">
    <name type="scientific">Corynebacterium mustelae</name>
    <dbReference type="NCBI Taxonomy" id="571915"/>
    <lineage>
        <taxon>Bacteria</taxon>
        <taxon>Bacillati</taxon>
        <taxon>Actinomycetota</taxon>
        <taxon>Actinomycetes</taxon>
        <taxon>Mycobacteriales</taxon>
        <taxon>Corynebacteriaceae</taxon>
        <taxon>Corynebacterium</taxon>
    </lineage>
</organism>
<feature type="domain" description="Helix-hairpin-helix DNA-binding motif class 1" evidence="2">
    <location>
        <begin position="196"/>
        <end position="215"/>
    </location>
</feature>
<dbReference type="InterPro" id="IPR010994">
    <property type="entry name" value="RuvA_2-like"/>
</dbReference>
<dbReference type="NCBIfam" id="TIGR00426">
    <property type="entry name" value="competence protein ComEA helix-hairpin-helix repeat region"/>
    <property type="match status" value="1"/>
</dbReference>
<feature type="domain" description="Helix-hairpin-helix DNA-binding motif class 1" evidence="2">
    <location>
        <begin position="226"/>
        <end position="245"/>
    </location>
</feature>
<dbReference type="Proteomes" id="UP000035199">
    <property type="component" value="Chromosome"/>
</dbReference>
<dbReference type="SUPFAM" id="SSF47781">
    <property type="entry name" value="RuvA domain 2-like"/>
    <property type="match status" value="1"/>
</dbReference>
<dbReference type="PANTHER" id="PTHR21180:SF32">
    <property type="entry name" value="ENDONUCLEASE_EXONUCLEASE_PHOSPHATASE FAMILY DOMAIN-CONTAINING PROTEIN 1"/>
    <property type="match status" value="1"/>
</dbReference>
<protein>
    <submittedName>
        <fullName evidence="3">Competence protein ComEA-like protein with helix-hairpin-helix repeat region</fullName>
    </submittedName>
</protein>
<evidence type="ECO:0000313" key="3">
    <source>
        <dbReference type="EMBL" id="AKK06717.1"/>
    </source>
</evidence>
<dbReference type="GO" id="GO:0006281">
    <property type="term" value="P:DNA repair"/>
    <property type="evidence" value="ECO:0007669"/>
    <property type="project" value="InterPro"/>
</dbReference>
<dbReference type="InterPro" id="IPR004509">
    <property type="entry name" value="Competence_ComEA_HhH"/>
</dbReference>
<keyword evidence="1" id="KW-0472">Membrane</keyword>
<dbReference type="PATRIC" id="fig|571915.4.peg.2568"/>
<keyword evidence="1" id="KW-0812">Transmembrane</keyword>
<evidence type="ECO:0000313" key="4">
    <source>
        <dbReference type="Proteomes" id="UP000035199"/>
    </source>
</evidence>
<feature type="transmembrane region" description="Helical" evidence="1">
    <location>
        <begin position="36"/>
        <end position="57"/>
    </location>
</feature>
<dbReference type="PANTHER" id="PTHR21180">
    <property type="entry name" value="ENDONUCLEASE/EXONUCLEASE/PHOSPHATASE FAMILY DOMAIN-CONTAINING PROTEIN 1"/>
    <property type="match status" value="1"/>
</dbReference>
<sequence length="248" mass="25653">MRQRLGDITAPLGTEEELAVNFPVPADIQWRINPRAALALGFVIAVVSVLAVAWNLFTETSTPVPVSIASAHSSLPDRHIPPHAGAERNPISDEAAASTSIVVSVVGEVEQSGLITLAHNARVADALEKAQLKPQAATLGLNLAQKLVDGEQIFVPHVDDPVTAPPQLFAGQGASISGAVGGGMVGKLSINTATVTELTTLPGVGEKTAQAIVAYRESHGGFSSVEQLQEVKGIGPAKFSAIAEEVTL</sequence>
<dbReference type="STRING" id="571915.CMUST_12030"/>